<protein>
    <recommendedName>
        <fullName evidence="9 10">UDP-N-acetylmuramoylalanine--D-glutamate ligase</fullName>
        <ecNumber evidence="9 10">6.3.2.9</ecNumber>
    </recommendedName>
    <alternativeName>
        <fullName evidence="9">D-glutamic acid-adding enzyme</fullName>
    </alternativeName>
    <alternativeName>
        <fullName evidence="9">UDP-N-acetylmuramoyl-L-alanyl-D-glutamate synthetase</fullName>
    </alternativeName>
</protein>
<evidence type="ECO:0000256" key="1">
    <source>
        <dbReference type="ARBA" id="ARBA00004496"/>
    </source>
</evidence>
<dbReference type="InterPro" id="IPR036615">
    <property type="entry name" value="Mur_ligase_C_dom_sf"/>
</dbReference>
<dbReference type="GO" id="GO:0008764">
    <property type="term" value="F:UDP-N-acetylmuramoylalanine-D-glutamate ligase activity"/>
    <property type="evidence" value="ECO:0007669"/>
    <property type="project" value="UniProtKB-UniRule"/>
</dbReference>
<organism evidence="14">
    <name type="scientific">Candidatus Kentrum sp. SD</name>
    <dbReference type="NCBI Taxonomy" id="2126332"/>
    <lineage>
        <taxon>Bacteria</taxon>
        <taxon>Pseudomonadati</taxon>
        <taxon>Pseudomonadota</taxon>
        <taxon>Gammaproteobacteria</taxon>
        <taxon>Candidatus Kentrum</taxon>
    </lineage>
</organism>
<comment type="subcellular location">
    <subcellularLocation>
        <location evidence="1 9 10">Cytoplasm</location>
    </subcellularLocation>
</comment>
<feature type="binding site" evidence="9">
    <location>
        <begin position="122"/>
        <end position="128"/>
    </location>
    <ligand>
        <name>ATP</name>
        <dbReference type="ChEBI" id="CHEBI:30616"/>
    </ligand>
</feature>
<dbReference type="GO" id="GO:0005737">
    <property type="term" value="C:cytoplasm"/>
    <property type="evidence" value="ECO:0007669"/>
    <property type="project" value="UniProtKB-SubCell"/>
</dbReference>
<dbReference type="Pfam" id="PF02875">
    <property type="entry name" value="Mur_ligase_C"/>
    <property type="match status" value="1"/>
</dbReference>
<dbReference type="InterPro" id="IPR018109">
    <property type="entry name" value="Folylpolyglutamate_synth_CS"/>
</dbReference>
<dbReference type="SUPFAM" id="SSF51984">
    <property type="entry name" value="MurCD N-terminal domain"/>
    <property type="match status" value="1"/>
</dbReference>
<evidence type="ECO:0000256" key="8">
    <source>
        <dbReference type="ARBA" id="ARBA00023306"/>
    </source>
</evidence>
<dbReference type="Pfam" id="PF21799">
    <property type="entry name" value="MurD-like_N"/>
    <property type="match status" value="1"/>
</dbReference>
<sequence length="452" mass="48868">MFQLHAENSVYDHALIIGLGISGFSTACYLRARGLSVAVTERRPAAEFPVDTLSELDRLGIAFEENGHTETYLKPGCLVIPSQDVSLGHPIIQRGKEQGCRIVGELALAAGRFPCPVIAITGTNGKTTVTSLTGSLLKASGKRVFVGGNIGIPLLDGLADSEHYDAVVLEISNFQAELAGRFRPDIGVFLNLSPDHLDRYSDMDAYLSAKLALFRHQTESDIRIFPEADAALRRQAPGAAKRYLFGLGETADFRITDSGVHALPAQHHYDLRSTRLNSPVNRLNSAAAIAAATLLGCSPEAIRLGLDAYRPQPHRMEKVADHRGVGWIDDSKATNIGAVQAALGNCQGKVILIAGGRNKNSDFSLLVPQIRRHVRRLILLGEAKTDIAHALRDICPIHAVDAMETAVRLAADLARPGDTVLLAPGCTSFDMFTDYAHRGRVFQEHVKRIAAP</sequence>
<evidence type="ECO:0000256" key="4">
    <source>
        <dbReference type="ARBA" id="ARBA00022598"/>
    </source>
</evidence>
<dbReference type="GO" id="GO:0009252">
    <property type="term" value="P:peptidoglycan biosynthetic process"/>
    <property type="evidence" value="ECO:0007669"/>
    <property type="project" value="UniProtKB-UniRule"/>
</dbReference>
<keyword evidence="8 9" id="KW-0131">Cell cycle</keyword>
<dbReference type="Pfam" id="PF08245">
    <property type="entry name" value="Mur_ligase_M"/>
    <property type="match status" value="1"/>
</dbReference>
<dbReference type="SUPFAM" id="SSF53244">
    <property type="entry name" value="MurD-like peptide ligases, peptide-binding domain"/>
    <property type="match status" value="1"/>
</dbReference>
<dbReference type="InterPro" id="IPR005762">
    <property type="entry name" value="MurD"/>
</dbReference>
<evidence type="ECO:0000256" key="9">
    <source>
        <dbReference type="HAMAP-Rule" id="MF_00639"/>
    </source>
</evidence>
<keyword evidence="6 9" id="KW-0547">Nucleotide-binding</keyword>
<reference evidence="14" key="1">
    <citation type="submission" date="2019-02" db="EMBL/GenBank/DDBJ databases">
        <authorList>
            <person name="Gruber-Vodicka R. H."/>
            <person name="Seah K. B. B."/>
        </authorList>
    </citation>
    <scope>NUCLEOTIDE SEQUENCE</scope>
    <source>
        <strain evidence="14">BECK_S1320</strain>
        <strain evidence="13">BECK_S1321</strain>
    </source>
</reference>
<proteinExistence type="inferred from homology"/>
<dbReference type="GO" id="GO:0005524">
    <property type="term" value="F:ATP binding"/>
    <property type="evidence" value="ECO:0007669"/>
    <property type="project" value="UniProtKB-UniRule"/>
</dbReference>
<accession>A0A450Z721</accession>
<dbReference type="NCBIfam" id="TIGR01087">
    <property type="entry name" value="murD"/>
    <property type="match status" value="1"/>
</dbReference>
<evidence type="ECO:0000256" key="5">
    <source>
        <dbReference type="ARBA" id="ARBA00022618"/>
    </source>
</evidence>
<dbReference type="Gene3D" id="3.40.1190.10">
    <property type="entry name" value="Mur-like, catalytic domain"/>
    <property type="match status" value="1"/>
</dbReference>
<dbReference type="Gene3D" id="3.40.50.720">
    <property type="entry name" value="NAD(P)-binding Rossmann-like Domain"/>
    <property type="match status" value="1"/>
</dbReference>
<keyword evidence="3 9" id="KW-0963">Cytoplasm</keyword>
<comment type="catalytic activity">
    <reaction evidence="9 10">
        <text>UDP-N-acetyl-alpha-D-muramoyl-L-alanine + D-glutamate + ATP = UDP-N-acetyl-alpha-D-muramoyl-L-alanyl-D-glutamate + ADP + phosphate + H(+)</text>
        <dbReference type="Rhea" id="RHEA:16429"/>
        <dbReference type="ChEBI" id="CHEBI:15378"/>
        <dbReference type="ChEBI" id="CHEBI:29986"/>
        <dbReference type="ChEBI" id="CHEBI:30616"/>
        <dbReference type="ChEBI" id="CHEBI:43474"/>
        <dbReference type="ChEBI" id="CHEBI:83898"/>
        <dbReference type="ChEBI" id="CHEBI:83900"/>
        <dbReference type="ChEBI" id="CHEBI:456216"/>
        <dbReference type="EC" id="6.3.2.9"/>
    </reaction>
</comment>
<dbReference type="InterPro" id="IPR004101">
    <property type="entry name" value="Mur_ligase_C"/>
</dbReference>
<comment type="pathway">
    <text evidence="2 9 10">Cell wall biogenesis; peptidoglycan biosynthesis.</text>
</comment>
<evidence type="ECO:0000313" key="14">
    <source>
        <dbReference type="EMBL" id="VFK49610.1"/>
    </source>
</evidence>
<dbReference type="InterPro" id="IPR013221">
    <property type="entry name" value="Mur_ligase_cen"/>
</dbReference>
<dbReference type="HAMAP" id="MF_00639">
    <property type="entry name" value="MurD"/>
    <property type="match status" value="1"/>
</dbReference>
<dbReference type="GO" id="GO:0051301">
    <property type="term" value="P:cell division"/>
    <property type="evidence" value="ECO:0007669"/>
    <property type="project" value="UniProtKB-KW"/>
</dbReference>
<dbReference type="EMBL" id="CAADFR010000196">
    <property type="protein sequence ID" value="VFK44810.1"/>
    <property type="molecule type" value="Genomic_DNA"/>
</dbReference>
<feature type="domain" description="Mur ligase central" evidence="12">
    <location>
        <begin position="120"/>
        <end position="291"/>
    </location>
</feature>
<keyword evidence="7 9" id="KW-0067">ATP-binding</keyword>
<name>A0A450Z721_9GAMM</name>
<dbReference type="UniPathway" id="UPA00219"/>
<dbReference type="EMBL" id="CAADFU010000200">
    <property type="protein sequence ID" value="VFK49610.1"/>
    <property type="molecule type" value="Genomic_DNA"/>
</dbReference>
<dbReference type="PROSITE" id="PS01011">
    <property type="entry name" value="FOLYLPOLYGLU_SYNT_1"/>
    <property type="match status" value="1"/>
</dbReference>
<dbReference type="PANTHER" id="PTHR43692:SF1">
    <property type="entry name" value="UDP-N-ACETYLMURAMOYLALANINE--D-GLUTAMATE LIGASE"/>
    <property type="match status" value="1"/>
</dbReference>
<dbReference type="GO" id="GO:0008360">
    <property type="term" value="P:regulation of cell shape"/>
    <property type="evidence" value="ECO:0007669"/>
    <property type="project" value="UniProtKB-KW"/>
</dbReference>
<keyword evidence="9 10" id="KW-0133">Cell shape</keyword>
<keyword evidence="4 9" id="KW-0436">Ligase</keyword>
<dbReference type="GO" id="GO:0004326">
    <property type="term" value="F:tetrahydrofolylpolyglutamate synthase activity"/>
    <property type="evidence" value="ECO:0007669"/>
    <property type="project" value="InterPro"/>
</dbReference>
<feature type="domain" description="Mur ligase C-terminal" evidence="11">
    <location>
        <begin position="314"/>
        <end position="425"/>
    </location>
</feature>
<evidence type="ECO:0000256" key="10">
    <source>
        <dbReference type="RuleBase" id="RU003664"/>
    </source>
</evidence>
<dbReference type="Gene3D" id="3.90.190.20">
    <property type="entry name" value="Mur ligase, C-terminal domain"/>
    <property type="match status" value="1"/>
</dbReference>
<evidence type="ECO:0000259" key="11">
    <source>
        <dbReference type="Pfam" id="PF02875"/>
    </source>
</evidence>
<evidence type="ECO:0000256" key="6">
    <source>
        <dbReference type="ARBA" id="ARBA00022741"/>
    </source>
</evidence>
<gene>
    <name evidence="9" type="primary">murD</name>
    <name evidence="14" type="ORF">BECKSD772E_GA0070983_12005</name>
    <name evidence="13" type="ORF">BECKSD772F_GA0070984_11965</name>
</gene>
<evidence type="ECO:0000259" key="12">
    <source>
        <dbReference type="Pfam" id="PF08245"/>
    </source>
</evidence>
<comment type="similarity">
    <text evidence="9">Belongs to the MurCDEF family.</text>
</comment>
<evidence type="ECO:0000256" key="2">
    <source>
        <dbReference type="ARBA" id="ARBA00004752"/>
    </source>
</evidence>
<evidence type="ECO:0000256" key="7">
    <source>
        <dbReference type="ARBA" id="ARBA00022840"/>
    </source>
</evidence>
<evidence type="ECO:0000256" key="3">
    <source>
        <dbReference type="ARBA" id="ARBA00022490"/>
    </source>
</evidence>
<dbReference type="EC" id="6.3.2.9" evidence="9 10"/>
<keyword evidence="5 9" id="KW-0132">Cell division</keyword>
<dbReference type="AlphaFoldDB" id="A0A450Z721"/>
<dbReference type="SUPFAM" id="SSF53623">
    <property type="entry name" value="MurD-like peptide ligases, catalytic domain"/>
    <property type="match status" value="1"/>
</dbReference>
<evidence type="ECO:0000313" key="13">
    <source>
        <dbReference type="EMBL" id="VFK44810.1"/>
    </source>
</evidence>
<dbReference type="PANTHER" id="PTHR43692">
    <property type="entry name" value="UDP-N-ACETYLMURAMOYLALANINE--D-GLUTAMATE LIGASE"/>
    <property type="match status" value="1"/>
</dbReference>
<dbReference type="GO" id="GO:0071555">
    <property type="term" value="P:cell wall organization"/>
    <property type="evidence" value="ECO:0007669"/>
    <property type="project" value="UniProtKB-KW"/>
</dbReference>
<comment type="function">
    <text evidence="9 10">Cell wall formation. Catalyzes the addition of glutamate to the nucleotide precursor UDP-N-acetylmuramoyl-L-alanine (UMA).</text>
</comment>
<keyword evidence="9 10" id="KW-0961">Cell wall biogenesis/degradation</keyword>
<dbReference type="InterPro" id="IPR036565">
    <property type="entry name" value="Mur-like_cat_sf"/>
</dbReference>
<keyword evidence="9 10" id="KW-0573">Peptidoglycan synthesis</keyword>